<keyword evidence="1" id="KW-0175">Coiled coil</keyword>
<protein>
    <submittedName>
        <fullName evidence="2">Uncharacterized protein</fullName>
    </submittedName>
</protein>
<organism evidence="2 3">
    <name type="scientific">Brassica cretica</name>
    <name type="common">Mustard</name>
    <dbReference type="NCBI Taxonomy" id="69181"/>
    <lineage>
        <taxon>Eukaryota</taxon>
        <taxon>Viridiplantae</taxon>
        <taxon>Streptophyta</taxon>
        <taxon>Embryophyta</taxon>
        <taxon>Tracheophyta</taxon>
        <taxon>Spermatophyta</taxon>
        <taxon>Magnoliopsida</taxon>
        <taxon>eudicotyledons</taxon>
        <taxon>Gunneridae</taxon>
        <taxon>Pentapetalae</taxon>
        <taxon>rosids</taxon>
        <taxon>malvids</taxon>
        <taxon>Brassicales</taxon>
        <taxon>Brassicaceae</taxon>
        <taxon>Brassiceae</taxon>
        <taxon>Brassica</taxon>
    </lineage>
</organism>
<evidence type="ECO:0000313" key="2">
    <source>
        <dbReference type="EMBL" id="KAF3600432.1"/>
    </source>
</evidence>
<feature type="coiled-coil region" evidence="1">
    <location>
        <begin position="14"/>
        <end position="41"/>
    </location>
</feature>
<dbReference type="Proteomes" id="UP000712600">
    <property type="component" value="Unassembled WGS sequence"/>
</dbReference>
<proteinExistence type="predicted"/>
<gene>
    <name evidence="2" type="ORF">F2Q69_00037620</name>
</gene>
<accession>A0A8S9SF63</accession>
<sequence length="119" mass="12841">MTGQETAARAVAEAEFGITEAEEAAKEVDRAEAEAEAAQIYAKAAVKFLKFRIKVVPLTDVLFCLGYNGLKPGLIRSVGPVNPQPINKSGLANFKLGRAYLLTSRGLKKEIIASYEILT</sequence>
<name>A0A8S9SF63_BRACR</name>
<evidence type="ECO:0000256" key="1">
    <source>
        <dbReference type="SAM" id="Coils"/>
    </source>
</evidence>
<dbReference type="EMBL" id="QGKX02000004">
    <property type="protein sequence ID" value="KAF3600432.1"/>
    <property type="molecule type" value="Genomic_DNA"/>
</dbReference>
<comment type="caution">
    <text evidence="2">The sequence shown here is derived from an EMBL/GenBank/DDBJ whole genome shotgun (WGS) entry which is preliminary data.</text>
</comment>
<reference evidence="2" key="1">
    <citation type="submission" date="2019-12" db="EMBL/GenBank/DDBJ databases">
        <title>Genome sequencing and annotation of Brassica cretica.</title>
        <authorList>
            <person name="Studholme D.J."/>
            <person name="Sarris P."/>
        </authorList>
    </citation>
    <scope>NUCLEOTIDE SEQUENCE</scope>
    <source>
        <strain evidence="2">PFS-109/04</strain>
        <tissue evidence="2">Leaf</tissue>
    </source>
</reference>
<dbReference type="AlphaFoldDB" id="A0A8S9SF63"/>
<evidence type="ECO:0000313" key="3">
    <source>
        <dbReference type="Proteomes" id="UP000712600"/>
    </source>
</evidence>